<sequence>MYFLHGFILLTSLLGLGFGQISSIIPTVGTTTAKSTGKSVDPFLPHATYLSANSYVDNVPYGVSYNAKPTLPPPGYQGYFTRIMPSAQSTLEVVLWVFARIGTVFLGSSFLLLIGGIFNALVCSFTSICTYDFHGFGTLDNESVRALITPEKISTAAALVQDAIGKYNRMNRS</sequence>
<evidence type="ECO:0000313" key="3">
    <source>
        <dbReference type="EMBL" id="KAL3277734.1"/>
    </source>
</evidence>
<keyword evidence="1" id="KW-0812">Transmembrane</keyword>
<proteinExistence type="predicted"/>
<keyword evidence="4" id="KW-1185">Reference proteome</keyword>
<feature type="transmembrane region" description="Helical" evidence="1">
    <location>
        <begin position="93"/>
        <end position="118"/>
    </location>
</feature>
<keyword evidence="1" id="KW-1133">Transmembrane helix</keyword>
<reference evidence="3 4" key="1">
    <citation type="journal article" date="2021" name="BMC Biol.">
        <title>Horizontally acquired antibacterial genes associated with adaptive radiation of ladybird beetles.</title>
        <authorList>
            <person name="Li H.S."/>
            <person name="Tang X.F."/>
            <person name="Huang Y.H."/>
            <person name="Xu Z.Y."/>
            <person name="Chen M.L."/>
            <person name="Du X.Y."/>
            <person name="Qiu B.Y."/>
            <person name="Chen P.T."/>
            <person name="Zhang W."/>
            <person name="Slipinski A."/>
            <person name="Escalona H.E."/>
            <person name="Waterhouse R.M."/>
            <person name="Zwick A."/>
            <person name="Pang H."/>
        </authorList>
    </citation>
    <scope>NUCLEOTIDE SEQUENCE [LARGE SCALE GENOMIC DNA]</scope>
    <source>
        <strain evidence="3">SYSU2018</strain>
    </source>
</reference>
<evidence type="ECO:0000313" key="4">
    <source>
        <dbReference type="Proteomes" id="UP001516400"/>
    </source>
</evidence>
<organism evidence="3 4">
    <name type="scientific">Cryptolaemus montrouzieri</name>
    <dbReference type="NCBI Taxonomy" id="559131"/>
    <lineage>
        <taxon>Eukaryota</taxon>
        <taxon>Metazoa</taxon>
        <taxon>Ecdysozoa</taxon>
        <taxon>Arthropoda</taxon>
        <taxon>Hexapoda</taxon>
        <taxon>Insecta</taxon>
        <taxon>Pterygota</taxon>
        <taxon>Neoptera</taxon>
        <taxon>Endopterygota</taxon>
        <taxon>Coleoptera</taxon>
        <taxon>Polyphaga</taxon>
        <taxon>Cucujiformia</taxon>
        <taxon>Coccinelloidea</taxon>
        <taxon>Coccinellidae</taxon>
        <taxon>Scymninae</taxon>
        <taxon>Scymnini</taxon>
        <taxon>Cryptolaemus</taxon>
    </lineage>
</organism>
<keyword evidence="1" id="KW-0472">Membrane</keyword>
<evidence type="ECO:0000256" key="2">
    <source>
        <dbReference type="SAM" id="SignalP"/>
    </source>
</evidence>
<feature type="signal peptide" evidence="2">
    <location>
        <begin position="1"/>
        <end position="19"/>
    </location>
</feature>
<gene>
    <name evidence="3" type="ORF">HHI36_013074</name>
</gene>
<keyword evidence="2" id="KW-0732">Signal</keyword>
<comment type="caution">
    <text evidence="3">The sequence shown here is derived from an EMBL/GenBank/DDBJ whole genome shotgun (WGS) entry which is preliminary data.</text>
</comment>
<name>A0ABD2NGN5_9CUCU</name>
<accession>A0ABD2NGN5</accession>
<dbReference type="EMBL" id="JABFTP020000103">
    <property type="protein sequence ID" value="KAL3277734.1"/>
    <property type="molecule type" value="Genomic_DNA"/>
</dbReference>
<dbReference type="Proteomes" id="UP001516400">
    <property type="component" value="Unassembled WGS sequence"/>
</dbReference>
<evidence type="ECO:0000256" key="1">
    <source>
        <dbReference type="SAM" id="Phobius"/>
    </source>
</evidence>
<dbReference type="AlphaFoldDB" id="A0ABD2NGN5"/>
<protein>
    <submittedName>
        <fullName evidence="3">Uncharacterized protein</fullName>
    </submittedName>
</protein>
<feature type="chain" id="PRO_5044741563" evidence="2">
    <location>
        <begin position="20"/>
        <end position="173"/>
    </location>
</feature>